<evidence type="ECO:0000256" key="10">
    <source>
        <dbReference type="ARBA" id="ARBA00023136"/>
    </source>
</evidence>
<evidence type="ECO:0008006" key="18">
    <source>
        <dbReference type="Google" id="ProtNLM"/>
    </source>
</evidence>
<dbReference type="PANTHER" id="PTHR30175:SF1">
    <property type="entry name" value="PTS SYSTEM ARBUTIN-, CELLOBIOSE-, AND SALICIN-SPECIFIC EIIBC COMPONENT-RELATED"/>
    <property type="match status" value="1"/>
</dbReference>
<dbReference type="NCBIfam" id="TIGR01995">
    <property type="entry name" value="PTS-II-ABC-beta"/>
    <property type="match status" value="1"/>
</dbReference>
<dbReference type="GO" id="GO:0015771">
    <property type="term" value="P:trehalose transport"/>
    <property type="evidence" value="ECO:0007669"/>
    <property type="project" value="TreeGrafter"/>
</dbReference>
<dbReference type="GO" id="GO:0009401">
    <property type="term" value="P:phosphoenolpyruvate-dependent sugar phosphotransferase system"/>
    <property type="evidence" value="ECO:0007669"/>
    <property type="project" value="UniProtKB-KW"/>
</dbReference>
<evidence type="ECO:0000256" key="6">
    <source>
        <dbReference type="ARBA" id="ARBA00022683"/>
    </source>
</evidence>
<evidence type="ECO:0000256" key="12">
    <source>
        <dbReference type="SAM" id="Phobius"/>
    </source>
</evidence>
<keyword evidence="6" id="KW-0598">Phosphotransferase system</keyword>
<sequence>MWIFFRLDLFLFLTTIIGHRIGRSDLEEMNMDRTKLASEIIKNVGGKDNVGSVIHCMTRLRFTLNDNSKVNEAELKQLQGVMGATDNGGQYQVIIGNDVPLVFQEVAKQLPTNPNDSVAHTTGNEKKKMNVFLQMINVLSSTMAPIVPALAGAGILKVILTLLVMAGILETTDPTHYYISFFADTVFYFLPFLLAFSSASKFKVNPYLAVSIAGIMLHPKFGELVAAKEPSALFGLPVTLINYSSTVLPIIITVWIMSYIERFADKVSPSVIKIFFKPLLVIIITAPLALIVIGPLGYHMGNGLAAGIYFLQDRVGWLSLALLAAFKPLIVMTGMHWAFTPAIITSISTYGYDGLMLVSSLSAIFSLTGACLAVAIRTKDSNMRQIALSAGTTSLLAGITEPAIFGVAFKLKRVLVATIIGGGLSGVYAGITQLKIFALVTPSILKLPTFVSEEYPNNFMNAIITATIALVVSFVMTLVLGLKENVPVVQAAGAVSETVVTDTPPAPAVIREKTQTPVYSPLNGQSVHLSQVNDKVFSEEFMGKGIAVIPTDGTVVSPVKGTVTTLTKSKHAISITSDEGIEVLIHIGLDTVKLKGKHFENLVAVGQEVNVGDLLIEFDLEGIKNDGFEIITPIIITNTSEYLDVIGNEKTGVCQGDELISVL</sequence>
<keyword evidence="9 12" id="KW-1133">Transmembrane helix</keyword>
<dbReference type="PROSITE" id="PS51093">
    <property type="entry name" value="PTS_EIIA_TYPE_1"/>
    <property type="match status" value="1"/>
</dbReference>
<feature type="active site" description="Phosphocysteine intermediate; for EIIB activity" evidence="11">
    <location>
        <position position="56"/>
    </location>
</feature>
<evidence type="ECO:0000256" key="2">
    <source>
        <dbReference type="ARBA" id="ARBA00022448"/>
    </source>
</evidence>
<dbReference type="InterPro" id="IPR003352">
    <property type="entry name" value="PTS_EIIC"/>
</dbReference>
<comment type="subcellular location">
    <subcellularLocation>
        <location evidence="1">Cell membrane</location>
        <topology evidence="1">Multi-pass membrane protein</topology>
    </subcellularLocation>
</comment>
<evidence type="ECO:0000256" key="9">
    <source>
        <dbReference type="ARBA" id="ARBA00022989"/>
    </source>
</evidence>
<dbReference type="InterPro" id="IPR050558">
    <property type="entry name" value="PTS_Sugar-Specific_Components"/>
</dbReference>
<dbReference type="GO" id="GO:0008982">
    <property type="term" value="F:protein-N(PI)-phosphohistidine-sugar phosphotransferase activity"/>
    <property type="evidence" value="ECO:0007669"/>
    <property type="project" value="InterPro"/>
</dbReference>
<dbReference type="EMBL" id="CP021780">
    <property type="protein sequence ID" value="ASA20473.1"/>
    <property type="molecule type" value="Genomic_DNA"/>
</dbReference>
<dbReference type="InterPro" id="IPR011055">
    <property type="entry name" value="Dup_hybrid_motif"/>
</dbReference>
<evidence type="ECO:0000256" key="3">
    <source>
        <dbReference type="ARBA" id="ARBA00022475"/>
    </source>
</evidence>
<feature type="transmembrane region" description="Helical" evidence="12">
    <location>
        <begin position="459"/>
        <end position="482"/>
    </location>
</feature>
<dbReference type="Pfam" id="PF00367">
    <property type="entry name" value="PTS_EIIB"/>
    <property type="match status" value="1"/>
</dbReference>
<evidence type="ECO:0000313" key="17">
    <source>
        <dbReference type="Proteomes" id="UP000249890"/>
    </source>
</evidence>
<feature type="transmembrane region" description="Helical" evidence="12">
    <location>
        <begin position="414"/>
        <end position="439"/>
    </location>
</feature>
<feature type="transmembrane region" description="Helical" evidence="12">
    <location>
        <begin position="388"/>
        <end position="407"/>
    </location>
</feature>
<evidence type="ECO:0000256" key="4">
    <source>
        <dbReference type="ARBA" id="ARBA00022597"/>
    </source>
</evidence>
<dbReference type="PANTHER" id="PTHR30175">
    <property type="entry name" value="PHOSPHOTRANSFERASE SYSTEM TRANSPORT PROTEIN"/>
    <property type="match status" value="1"/>
</dbReference>
<proteinExistence type="predicted"/>
<dbReference type="SUPFAM" id="SSF55604">
    <property type="entry name" value="Glucose permease domain IIB"/>
    <property type="match status" value="1"/>
</dbReference>
<name>A0A2Z2KC37_9BACL</name>
<keyword evidence="4" id="KW-0762">Sugar transport</keyword>
<keyword evidence="8" id="KW-0418">Kinase</keyword>
<dbReference type="InterPro" id="IPR013013">
    <property type="entry name" value="PTS_EIIC_1"/>
</dbReference>
<dbReference type="GO" id="GO:0005886">
    <property type="term" value="C:plasma membrane"/>
    <property type="evidence" value="ECO:0007669"/>
    <property type="project" value="UniProtKB-SubCell"/>
</dbReference>
<dbReference type="InterPro" id="IPR001127">
    <property type="entry name" value="PTS_EIIA_1_perm"/>
</dbReference>
<feature type="transmembrane region" description="Helical" evidence="12">
    <location>
        <begin position="175"/>
        <end position="197"/>
    </location>
</feature>
<evidence type="ECO:0000259" key="13">
    <source>
        <dbReference type="PROSITE" id="PS51093"/>
    </source>
</evidence>
<feature type="transmembrane region" description="Helical" evidence="12">
    <location>
        <begin position="318"/>
        <end position="339"/>
    </location>
</feature>
<feature type="transmembrane region" description="Helical" evidence="12">
    <location>
        <begin position="351"/>
        <end position="376"/>
    </location>
</feature>
<keyword evidence="7 12" id="KW-0812">Transmembrane</keyword>
<dbReference type="FunFam" id="3.30.1360.60:FF:000001">
    <property type="entry name" value="PTS system glucose-specific IIBC component PtsG"/>
    <property type="match status" value="1"/>
</dbReference>
<dbReference type="InterPro" id="IPR036878">
    <property type="entry name" value="Glu_permease_IIB"/>
</dbReference>
<keyword evidence="17" id="KW-1185">Reference proteome</keyword>
<dbReference type="GO" id="GO:0090589">
    <property type="term" value="F:protein-phosphocysteine-trehalose phosphotransferase system transporter activity"/>
    <property type="evidence" value="ECO:0007669"/>
    <property type="project" value="TreeGrafter"/>
</dbReference>
<dbReference type="KEGG" id="pdh:B9T62_06450"/>
<dbReference type="PROSITE" id="PS00371">
    <property type="entry name" value="PTS_EIIA_TYPE_1_HIS"/>
    <property type="match status" value="1"/>
</dbReference>
<keyword evidence="2" id="KW-0813">Transport</keyword>
<dbReference type="Gene3D" id="3.30.1360.60">
    <property type="entry name" value="Glucose permease domain IIB"/>
    <property type="match status" value="1"/>
</dbReference>
<evidence type="ECO:0000256" key="8">
    <source>
        <dbReference type="ARBA" id="ARBA00022777"/>
    </source>
</evidence>
<dbReference type="AlphaFoldDB" id="A0A2Z2KC37"/>
<accession>A0A2Z2KC37</accession>
<keyword evidence="3" id="KW-1003">Cell membrane</keyword>
<evidence type="ECO:0000256" key="11">
    <source>
        <dbReference type="PROSITE-ProRule" id="PRU00421"/>
    </source>
</evidence>
<evidence type="ECO:0000256" key="1">
    <source>
        <dbReference type="ARBA" id="ARBA00004651"/>
    </source>
</evidence>
<dbReference type="CDD" id="cd00212">
    <property type="entry name" value="PTS_IIB_glc"/>
    <property type="match status" value="1"/>
</dbReference>
<feature type="domain" description="PTS EIIA type-1" evidence="13">
    <location>
        <begin position="534"/>
        <end position="638"/>
    </location>
</feature>
<keyword evidence="5" id="KW-0808">Transferase</keyword>
<reference evidence="16 17" key="1">
    <citation type="submission" date="2017-06" db="EMBL/GenBank/DDBJ databases">
        <title>Complete genome sequence of Paenibacillus donghaensis KCTC 13049T isolated from East Sea sediment, South Korea.</title>
        <authorList>
            <person name="Jung B.K."/>
            <person name="Hong S.-J."/>
            <person name="Shin J.-H."/>
        </authorList>
    </citation>
    <scope>NUCLEOTIDE SEQUENCE [LARGE SCALE GENOMIC DNA]</scope>
    <source>
        <strain evidence="16 17">KCTC 13049</strain>
    </source>
</reference>
<feature type="transmembrane region" description="Helical" evidence="12">
    <location>
        <begin position="233"/>
        <end position="257"/>
    </location>
</feature>
<dbReference type="PROSITE" id="PS51098">
    <property type="entry name" value="PTS_EIIB_TYPE_1"/>
    <property type="match status" value="1"/>
</dbReference>
<dbReference type="Gene3D" id="2.70.70.10">
    <property type="entry name" value="Glucose Permease (Domain IIA)"/>
    <property type="match status" value="1"/>
</dbReference>
<dbReference type="FunFam" id="2.70.70.10:FF:000001">
    <property type="entry name" value="PTS system glucose-specific IIA component"/>
    <property type="match status" value="1"/>
</dbReference>
<dbReference type="PROSITE" id="PS01035">
    <property type="entry name" value="PTS_EIIB_TYPE_1_CYS"/>
    <property type="match status" value="1"/>
</dbReference>
<dbReference type="PROSITE" id="PS51103">
    <property type="entry name" value="PTS_EIIC_TYPE_1"/>
    <property type="match status" value="1"/>
</dbReference>
<dbReference type="InterPro" id="IPR011297">
    <property type="entry name" value="PTS_IIABC_b_glu"/>
</dbReference>
<dbReference type="SUPFAM" id="SSF51261">
    <property type="entry name" value="Duplicated hybrid motif"/>
    <property type="match status" value="1"/>
</dbReference>
<evidence type="ECO:0000256" key="5">
    <source>
        <dbReference type="ARBA" id="ARBA00022679"/>
    </source>
</evidence>
<dbReference type="NCBIfam" id="TIGR00830">
    <property type="entry name" value="PTBA"/>
    <property type="match status" value="1"/>
</dbReference>
<feature type="domain" description="PTS EIIC type-1" evidence="15">
    <location>
        <begin position="137"/>
        <end position="496"/>
    </location>
</feature>
<dbReference type="Pfam" id="PF02378">
    <property type="entry name" value="PTS_EIIC"/>
    <property type="match status" value="1"/>
</dbReference>
<dbReference type="Pfam" id="PF00358">
    <property type="entry name" value="PTS_EIIA_1"/>
    <property type="match status" value="1"/>
</dbReference>
<dbReference type="Proteomes" id="UP000249890">
    <property type="component" value="Chromosome"/>
</dbReference>
<feature type="domain" description="PTS EIIB type-1" evidence="14">
    <location>
        <begin position="34"/>
        <end position="116"/>
    </location>
</feature>
<dbReference type="InterPro" id="IPR001996">
    <property type="entry name" value="PTS_IIB_1"/>
</dbReference>
<organism evidence="16 17">
    <name type="scientific">Paenibacillus donghaensis</name>
    <dbReference type="NCBI Taxonomy" id="414771"/>
    <lineage>
        <taxon>Bacteria</taxon>
        <taxon>Bacillati</taxon>
        <taxon>Bacillota</taxon>
        <taxon>Bacilli</taxon>
        <taxon>Bacillales</taxon>
        <taxon>Paenibacillaceae</taxon>
        <taxon>Paenibacillus</taxon>
    </lineage>
</organism>
<evidence type="ECO:0000259" key="15">
    <source>
        <dbReference type="PROSITE" id="PS51103"/>
    </source>
</evidence>
<protein>
    <recommendedName>
        <fullName evidence="18">PTS beta-glucoside transporter subunit EIIBCA</fullName>
    </recommendedName>
</protein>
<dbReference type="GO" id="GO:0016301">
    <property type="term" value="F:kinase activity"/>
    <property type="evidence" value="ECO:0007669"/>
    <property type="project" value="UniProtKB-KW"/>
</dbReference>
<feature type="transmembrane region" description="Helical" evidence="12">
    <location>
        <begin position="278"/>
        <end position="298"/>
    </location>
</feature>
<feature type="transmembrane region" description="Helical" evidence="12">
    <location>
        <begin position="136"/>
        <end position="169"/>
    </location>
</feature>
<dbReference type="InterPro" id="IPR018113">
    <property type="entry name" value="PTrfase_EIIB_Cys"/>
</dbReference>
<gene>
    <name evidence="16" type="ORF">B9T62_06450</name>
</gene>
<evidence type="ECO:0000259" key="14">
    <source>
        <dbReference type="PROSITE" id="PS51098"/>
    </source>
</evidence>
<evidence type="ECO:0000313" key="16">
    <source>
        <dbReference type="EMBL" id="ASA20473.1"/>
    </source>
</evidence>
<evidence type="ECO:0000256" key="7">
    <source>
        <dbReference type="ARBA" id="ARBA00022692"/>
    </source>
</evidence>
<keyword evidence="10 12" id="KW-0472">Membrane</keyword>